<protein>
    <submittedName>
        <fullName evidence="2">Glycosyltransferase Gtf1</fullName>
        <ecNumber evidence="2">2.4.1.-</ecNumber>
    </submittedName>
</protein>
<evidence type="ECO:0000259" key="1">
    <source>
        <dbReference type="Pfam" id="PF00534"/>
    </source>
</evidence>
<keyword evidence="2" id="KW-0328">Glycosyltransferase</keyword>
<dbReference type="Pfam" id="PF00534">
    <property type="entry name" value="Glycos_transf_1"/>
    <property type="match status" value="1"/>
</dbReference>
<dbReference type="PANTHER" id="PTHR12526:SF628">
    <property type="entry name" value="MANNOSYLGLUCOSYLGLYCERATE SYNTHASE"/>
    <property type="match status" value="1"/>
</dbReference>
<comment type="caution">
    <text evidence="2">The sequence shown here is derived from an EMBL/GenBank/DDBJ whole genome shotgun (WGS) entry which is preliminary data.</text>
</comment>
<dbReference type="EC" id="2.4.1.-" evidence="2"/>
<feature type="domain" description="Glycosyl transferase family 1" evidence="1">
    <location>
        <begin position="208"/>
        <end position="364"/>
    </location>
</feature>
<dbReference type="EMBL" id="SNRY01000106">
    <property type="protein sequence ID" value="KAA6347103.1"/>
    <property type="molecule type" value="Genomic_DNA"/>
</dbReference>
<keyword evidence="2" id="KW-0808">Transferase</keyword>
<reference evidence="2" key="1">
    <citation type="submission" date="2019-03" db="EMBL/GenBank/DDBJ databases">
        <title>Single cell metagenomics reveals metabolic interactions within the superorganism composed of flagellate Streblomastix strix and complex community of Bacteroidetes bacteria on its surface.</title>
        <authorList>
            <person name="Treitli S.C."/>
            <person name="Kolisko M."/>
            <person name="Husnik F."/>
            <person name="Keeling P."/>
            <person name="Hampl V."/>
        </authorList>
    </citation>
    <scope>NUCLEOTIDE SEQUENCE</scope>
    <source>
        <strain evidence="2">STM</strain>
    </source>
</reference>
<evidence type="ECO:0000313" key="2">
    <source>
        <dbReference type="EMBL" id="KAA6347103.1"/>
    </source>
</evidence>
<name>A0A5J4SP16_9ZZZZ</name>
<dbReference type="SUPFAM" id="SSF53756">
    <property type="entry name" value="UDP-Glycosyltransferase/glycogen phosphorylase"/>
    <property type="match status" value="1"/>
</dbReference>
<accession>A0A5J4SP16</accession>
<gene>
    <name evidence="2" type="ORF">EZS27_005396</name>
</gene>
<sequence length="387" mass="45110">MNILFLHKMGISPLRGGISRMTFVLGEFLKREGYNVYYLSFENQKGVKYLDNQFFFPSARSILSKENELFFDSFLREKEINILINQASMDRNIVKFVSKFKDRNLKKISVIHNSLLMPIVNWYALKEFKLRKRRLSYLLPLLKSNLCIVILKNLYRCKSYSHYVRLQQDSDKIVFVAPKNEEDLFFILGKQISNISVICNSISLPEYNLGQKEKEILWVGTPDFSIKRIDIILKIWSIVSPKFEDWTLKILGDSSSLVEAKKIARNLNLERIRFEGRVDPNDYYKTASFLCLTSTTESFGLVLVEAMHYGVIPFAFDSFPAVREIIDDQKNGFIIPKFKIEEYTSVLTCQMEKIDRINNMGKAAIEKSKRFDISNVGKEWIDLLTNL</sequence>
<dbReference type="Gene3D" id="3.40.50.2000">
    <property type="entry name" value="Glycogen Phosphorylase B"/>
    <property type="match status" value="2"/>
</dbReference>
<proteinExistence type="predicted"/>
<dbReference type="PANTHER" id="PTHR12526">
    <property type="entry name" value="GLYCOSYLTRANSFERASE"/>
    <property type="match status" value="1"/>
</dbReference>
<dbReference type="InterPro" id="IPR001296">
    <property type="entry name" value="Glyco_trans_1"/>
</dbReference>
<dbReference type="AlphaFoldDB" id="A0A5J4SP16"/>
<dbReference type="GO" id="GO:0016757">
    <property type="term" value="F:glycosyltransferase activity"/>
    <property type="evidence" value="ECO:0007669"/>
    <property type="project" value="UniProtKB-KW"/>
</dbReference>
<organism evidence="2">
    <name type="scientific">termite gut metagenome</name>
    <dbReference type="NCBI Taxonomy" id="433724"/>
    <lineage>
        <taxon>unclassified sequences</taxon>
        <taxon>metagenomes</taxon>
        <taxon>organismal metagenomes</taxon>
    </lineage>
</organism>